<evidence type="ECO:0000313" key="1">
    <source>
        <dbReference type="EMBL" id="GBP08200.1"/>
    </source>
</evidence>
<dbReference type="AlphaFoldDB" id="A0A4C1T3Q1"/>
<organism evidence="1 2">
    <name type="scientific">Eumeta variegata</name>
    <name type="common">Bagworm moth</name>
    <name type="synonym">Eumeta japonica</name>
    <dbReference type="NCBI Taxonomy" id="151549"/>
    <lineage>
        <taxon>Eukaryota</taxon>
        <taxon>Metazoa</taxon>
        <taxon>Ecdysozoa</taxon>
        <taxon>Arthropoda</taxon>
        <taxon>Hexapoda</taxon>
        <taxon>Insecta</taxon>
        <taxon>Pterygota</taxon>
        <taxon>Neoptera</taxon>
        <taxon>Endopterygota</taxon>
        <taxon>Lepidoptera</taxon>
        <taxon>Glossata</taxon>
        <taxon>Ditrysia</taxon>
        <taxon>Tineoidea</taxon>
        <taxon>Psychidae</taxon>
        <taxon>Oiketicinae</taxon>
        <taxon>Eumeta</taxon>
    </lineage>
</organism>
<gene>
    <name evidence="1" type="ORF">EVAR_78706_1</name>
</gene>
<evidence type="ECO:0000313" key="2">
    <source>
        <dbReference type="Proteomes" id="UP000299102"/>
    </source>
</evidence>
<accession>A0A4C1T3Q1</accession>
<dbReference type="Proteomes" id="UP000299102">
    <property type="component" value="Unassembled WGS sequence"/>
</dbReference>
<proteinExistence type="predicted"/>
<comment type="caution">
    <text evidence="1">The sequence shown here is derived from an EMBL/GenBank/DDBJ whole genome shotgun (WGS) entry which is preliminary data.</text>
</comment>
<protein>
    <submittedName>
        <fullName evidence="1">Uncharacterized protein</fullName>
    </submittedName>
</protein>
<dbReference type="EMBL" id="BGZK01000030">
    <property type="protein sequence ID" value="GBP08200.1"/>
    <property type="molecule type" value="Genomic_DNA"/>
</dbReference>
<sequence length="104" mass="11602">MIQATERNALSDIENSTKIDLSIVLQKRTGRVASRKRVHFIAFNKLYDTARHGDVIDGGSSKRRIGYGCVRIKHVRCPFVYGFESVSGPVLCPKCPSIVPHFIA</sequence>
<name>A0A4C1T3Q1_EUMVA</name>
<reference evidence="1 2" key="1">
    <citation type="journal article" date="2019" name="Commun. Biol.">
        <title>The bagworm genome reveals a unique fibroin gene that provides high tensile strength.</title>
        <authorList>
            <person name="Kono N."/>
            <person name="Nakamura H."/>
            <person name="Ohtoshi R."/>
            <person name="Tomita M."/>
            <person name="Numata K."/>
            <person name="Arakawa K."/>
        </authorList>
    </citation>
    <scope>NUCLEOTIDE SEQUENCE [LARGE SCALE GENOMIC DNA]</scope>
</reference>
<keyword evidence="2" id="KW-1185">Reference proteome</keyword>